<comment type="caution">
    <text evidence="8">The sequence shown here is derived from an EMBL/GenBank/DDBJ whole genome shotgun (WGS) entry which is preliminary data.</text>
</comment>
<keyword evidence="3 7" id="KW-0812">Transmembrane</keyword>
<evidence type="ECO:0000256" key="4">
    <source>
        <dbReference type="ARBA" id="ARBA00022989"/>
    </source>
</evidence>
<gene>
    <name evidence="8" type="ORF">R1sor_008273</name>
</gene>
<dbReference type="GO" id="GO:0016740">
    <property type="term" value="F:transferase activity"/>
    <property type="evidence" value="ECO:0007669"/>
    <property type="project" value="UniProtKB-KW"/>
</dbReference>
<dbReference type="EMBL" id="JBJQOH010000003">
    <property type="protein sequence ID" value="KAL3694622.1"/>
    <property type="molecule type" value="Genomic_DNA"/>
</dbReference>
<proteinExistence type="predicted"/>
<comment type="subcellular location">
    <subcellularLocation>
        <location evidence="1">Membrane</location>
        <topology evidence="1">Single-pass membrane protein</topology>
    </subcellularLocation>
</comment>
<dbReference type="AlphaFoldDB" id="A0ABD3HSW5"/>
<feature type="transmembrane region" description="Helical" evidence="7">
    <location>
        <begin position="440"/>
        <end position="460"/>
    </location>
</feature>
<organism evidence="8 9">
    <name type="scientific">Riccia sorocarpa</name>
    <dbReference type="NCBI Taxonomy" id="122646"/>
    <lineage>
        <taxon>Eukaryota</taxon>
        <taxon>Viridiplantae</taxon>
        <taxon>Streptophyta</taxon>
        <taxon>Embryophyta</taxon>
        <taxon>Marchantiophyta</taxon>
        <taxon>Marchantiopsida</taxon>
        <taxon>Marchantiidae</taxon>
        <taxon>Marchantiales</taxon>
        <taxon>Ricciaceae</taxon>
        <taxon>Riccia</taxon>
    </lineage>
</organism>
<evidence type="ECO:0000256" key="1">
    <source>
        <dbReference type="ARBA" id="ARBA00004167"/>
    </source>
</evidence>
<evidence type="ECO:0000256" key="5">
    <source>
        <dbReference type="ARBA" id="ARBA00023136"/>
    </source>
</evidence>
<sequence>MLVPVICASPRLELDEERCELTVRSWAEKELGTPERQQKQNLQDLLYFMHIPRTGGRTFYECFLKGLFEPSERCQISYAYDRLRLDTSRSGCRLVSAHDDYSLMAKLPQGKSACATNLRDPLSRVLSTYEFSAALATVSLKFLKPRFNPRHPSSAHTDVDFRMRISSTPYVWPWNYLVEFVQKDISVRLRIARQTQTVQDVHLPVMPFEEFIHQPIAHELVHNAATFQVAGLTNNSYLKEAKEIRACAIHHPHLGRWVLDVAKRKLDNMLYVGLTERQEESVKLLANILGHQVLSKDGTKLSRAWKTATGNSVGSSGVFSLTSESETTRKDVIDQALISYPGCVKNMSKQIPDMKPMDRKLIPKHVLDEVKRLNSLDLQLYFHAQVLFQKQQDSLKYPRRHEEQLDAMAKVKSRVWSIKLDTVDMPGIKHERKHHHHLDFYIGGFTTFVFLLGFAVFIFVPSTKRPVKVKSKGH</sequence>
<evidence type="ECO:0000313" key="9">
    <source>
        <dbReference type="Proteomes" id="UP001633002"/>
    </source>
</evidence>
<evidence type="ECO:0000256" key="2">
    <source>
        <dbReference type="ARBA" id="ARBA00022679"/>
    </source>
</evidence>
<keyword evidence="4 7" id="KW-1133">Transmembrane helix</keyword>
<dbReference type="InterPro" id="IPR027417">
    <property type="entry name" value="P-loop_NTPase"/>
</dbReference>
<keyword evidence="2" id="KW-0808">Transferase</keyword>
<dbReference type="Gene3D" id="3.40.50.300">
    <property type="entry name" value="P-loop containing nucleotide triphosphate hydrolases"/>
    <property type="match status" value="1"/>
</dbReference>
<dbReference type="PANTHER" id="PTHR12812">
    <property type="entry name" value="HEPARAN SULFATE 6-O-SULFOTRANSFERASE 3"/>
    <property type="match status" value="1"/>
</dbReference>
<evidence type="ECO:0000313" key="8">
    <source>
        <dbReference type="EMBL" id="KAL3694622.1"/>
    </source>
</evidence>
<evidence type="ECO:0000256" key="6">
    <source>
        <dbReference type="ARBA" id="ARBA00023180"/>
    </source>
</evidence>
<dbReference type="PANTHER" id="PTHR12812:SF0">
    <property type="entry name" value="HEPARAN-SULFATE 6-O-SULFOTRANSFERASE"/>
    <property type="match status" value="1"/>
</dbReference>
<evidence type="ECO:0000256" key="3">
    <source>
        <dbReference type="ARBA" id="ARBA00022692"/>
    </source>
</evidence>
<keyword evidence="9" id="KW-1185">Reference proteome</keyword>
<keyword evidence="5 7" id="KW-0472">Membrane</keyword>
<evidence type="ECO:0000256" key="7">
    <source>
        <dbReference type="SAM" id="Phobius"/>
    </source>
</evidence>
<dbReference type="InterPro" id="IPR010635">
    <property type="entry name" value="Heparan_SO4-6-sulfoTrfase"/>
</dbReference>
<dbReference type="GO" id="GO:0016020">
    <property type="term" value="C:membrane"/>
    <property type="evidence" value="ECO:0007669"/>
    <property type="project" value="UniProtKB-SubCell"/>
</dbReference>
<reference evidence="8 9" key="1">
    <citation type="submission" date="2024-09" db="EMBL/GenBank/DDBJ databases">
        <title>Chromosome-scale assembly of Riccia sorocarpa.</title>
        <authorList>
            <person name="Paukszto L."/>
        </authorList>
    </citation>
    <scope>NUCLEOTIDE SEQUENCE [LARGE SCALE GENOMIC DNA]</scope>
    <source>
        <strain evidence="8">LP-2024</strain>
        <tissue evidence="8">Aerial parts of the thallus</tissue>
    </source>
</reference>
<keyword evidence="6" id="KW-0325">Glycoprotein</keyword>
<protein>
    <submittedName>
        <fullName evidence="8">Uncharacterized protein</fullName>
    </submittedName>
</protein>
<name>A0ABD3HSW5_9MARC</name>
<accession>A0ABD3HSW5</accession>
<dbReference type="Proteomes" id="UP001633002">
    <property type="component" value="Unassembled WGS sequence"/>
</dbReference>